<evidence type="ECO:0000313" key="2">
    <source>
        <dbReference type="EMBL" id="WGH79365.1"/>
    </source>
</evidence>
<proteinExistence type="predicted"/>
<feature type="domain" description="YjiS-like" evidence="1">
    <location>
        <begin position="15"/>
        <end position="47"/>
    </location>
</feature>
<name>A0ABY8LG85_9RHOB</name>
<dbReference type="InterPro" id="IPR009506">
    <property type="entry name" value="YjiS-like"/>
</dbReference>
<dbReference type="RefSeq" id="WP_279966218.1">
    <property type="nucleotide sequence ID" value="NZ_CP122537.1"/>
</dbReference>
<sequence length="52" mass="6037">MTEIRNALAAALSGKLADWSRRRAVRRDLYRLDERSLEDIGFNRADVDIRFG</sequence>
<protein>
    <submittedName>
        <fullName evidence="2">DUF1127 domain-containing protein</fullName>
    </submittedName>
</protein>
<evidence type="ECO:0000259" key="1">
    <source>
        <dbReference type="Pfam" id="PF06568"/>
    </source>
</evidence>
<accession>A0ABY8LG85</accession>
<dbReference type="Pfam" id="PF06568">
    <property type="entry name" value="YjiS-like"/>
    <property type="match status" value="1"/>
</dbReference>
<gene>
    <name evidence="2" type="ORF">P8627_03615</name>
</gene>
<reference evidence="2 3" key="1">
    <citation type="submission" date="2023-04" db="EMBL/GenBank/DDBJ databases">
        <title>Jannaschia ovalis sp. nov., a marine bacterium isolated from sea tidal flat.</title>
        <authorList>
            <person name="Kwon D.Y."/>
            <person name="Kim J.-J."/>
        </authorList>
    </citation>
    <scope>NUCLEOTIDE SEQUENCE [LARGE SCALE GENOMIC DNA]</scope>
    <source>
        <strain evidence="2 3">GRR-S6-38</strain>
    </source>
</reference>
<dbReference type="EMBL" id="CP122537">
    <property type="protein sequence ID" value="WGH79365.1"/>
    <property type="molecule type" value="Genomic_DNA"/>
</dbReference>
<organism evidence="2 3">
    <name type="scientific">Jannaschia ovalis</name>
    <dbReference type="NCBI Taxonomy" id="3038773"/>
    <lineage>
        <taxon>Bacteria</taxon>
        <taxon>Pseudomonadati</taxon>
        <taxon>Pseudomonadota</taxon>
        <taxon>Alphaproteobacteria</taxon>
        <taxon>Rhodobacterales</taxon>
        <taxon>Roseobacteraceae</taxon>
        <taxon>Jannaschia</taxon>
    </lineage>
</organism>
<keyword evidence="3" id="KW-1185">Reference proteome</keyword>
<dbReference type="Proteomes" id="UP001243420">
    <property type="component" value="Chromosome"/>
</dbReference>
<evidence type="ECO:0000313" key="3">
    <source>
        <dbReference type="Proteomes" id="UP001243420"/>
    </source>
</evidence>